<proteinExistence type="predicted"/>
<keyword evidence="2" id="KW-1185">Reference proteome</keyword>
<organism evidence="1 2">
    <name type="scientific">Cronartium quercuum f. sp. fusiforme G11</name>
    <dbReference type="NCBI Taxonomy" id="708437"/>
    <lineage>
        <taxon>Eukaryota</taxon>
        <taxon>Fungi</taxon>
        <taxon>Dikarya</taxon>
        <taxon>Basidiomycota</taxon>
        <taxon>Pucciniomycotina</taxon>
        <taxon>Pucciniomycetes</taxon>
        <taxon>Pucciniales</taxon>
        <taxon>Coleosporiaceae</taxon>
        <taxon>Cronartium</taxon>
    </lineage>
</organism>
<dbReference type="AlphaFoldDB" id="A0A9P6NX83"/>
<reference evidence="1" key="1">
    <citation type="submission" date="2013-11" db="EMBL/GenBank/DDBJ databases">
        <title>Genome sequence of the fusiform rust pathogen reveals effectors for host alternation and coevolution with pine.</title>
        <authorList>
            <consortium name="DOE Joint Genome Institute"/>
            <person name="Smith K."/>
            <person name="Pendleton A."/>
            <person name="Kubisiak T."/>
            <person name="Anderson C."/>
            <person name="Salamov A."/>
            <person name="Aerts A."/>
            <person name="Riley R."/>
            <person name="Clum A."/>
            <person name="Lindquist E."/>
            <person name="Ence D."/>
            <person name="Campbell M."/>
            <person name="Kronenberg Z."/>
            <person name="Feau N."/>
            <person name="Dhillon B."/>
            <person name="Hamelin R."/>
            <person name="Burleigh J."/>
            <person name="Smith J."/>
            <person name="Yandell M."/>
            <person name="Nelson C."/>
            <person name="Grigoriev I."/>
            <person name="Davis J."/>
        </authorList>
    </citation>
    <scope>NUCLEOTIDE SEQUENCE</scope>
    <source>
        <strain evidence="1">G11</strain>
    </source>
</reference>
<dbReference type="EMBL" id="MU167209">
    <property type="protein sequence ID" value="KAG0152072.1"/>
    <property type="molecule type" value="Genomic_DNA"/>
</dbReference>
<sequence length="108" mass="12324">MTRGSQESIPDSQLLTTRIRGERRVANKLPFQCTRHQNTRMVGDLSKRSVNLITKQNQGAILLFQELLIGISNIICSKYSPLVWSYLISIKCSNVIQKHDTTNQFMSN</sequence>
<protein>
    <submittedName>
        <fullName evidence="1">Uncharacterized protein</fullName>
    </submittedName>
</protein>
<evidence type="ECO:0000313" key="2">
    <source>
        <dbReference type="Proteomes" id="UP000886653"/>
    </source>
</evidence>
<accession>A0A9P6NX83</accession>
<gene>
    <name evidence="1" type="ORF">CROQUDRAFT_650111</name>
</gene>
<comment type="caution">
    <text evidence="1">The sequence shown here is derived from an EMBL/GenBank/DDBJ whole genome shotgun (WGS) entry which is preliminary data.</text>
</comment>
<evidence type="ECO:0000313" key="1">
    <source>
        <dbReference type="EMBL" id="KAG0152072.1"/>
    </source>
</evidence>
<name>A0A9P6NX83_9BASI</name>
<dbReference type="Proteomes" id="UP000886653">
    <property type="component" value="Unassembled WGS sequence"/>
</dbReference>